<dbReference type="Gene3D" id="3.10.580.10">
    <property type="entry name" value="CBS-domain"/>
    <property type="match status" value="1"/>
</dbReference>
<organism evidence="1 2">
    <name type="scientific">Pseudoalteromonas phenolica</name>
    <dbReference type="NCBI Taxonomy" id="161398"/>
    <lineage>
        <taxon>Bacteria</taxon>
        <taxon>Pseudomonadati</taxon>
        <taxon>Pseudomonadota</taxon>
        <taxon>Gammaproteobacteria</taxon>
        <taxon>Alteromonadales</taxon>
        <taxon>Pseudoalteromonadaceae</taxon>
        <taxon>Pseudoalteromonas</taxon>
    </lineage>
</organism>
<name>A0A4Q7IRX4_9GAMM</name>
<evidence type="ECO:0000313" key="1">
    <source>
        <dbReference type="EMBL" id="RZQ54296.1"/>
    </source>
</evidence>
<dbReference type="SUPFAM" id="SSF54631">
    <property type="entry name" value="CBS-domain pair"/>
    <property type="match status" value="1"/>
</dbReference>
<accession>A0A4Q7IRX4</accession>
<evidence type="ECO:0008006" key="3">
    <source>
        <dbReference type="Google" id="ProtNLM"/>
    </source>
</evidence>
<comment type="caution">
    <text evidence="1">The sequence shown here is derived from an EMBL/GenBank/DDBJ whole genome shotgun (WGS) entry which is preliminary data.</text>
</comment>
<reference evidence="1 2" key="1">
    <citation type="submission" date="2018-01" db="EMBL/GenBank/DDBJ databases">
        <title>Co-occurrence of chitin degradation, pigmentation and bioactivity in marine Pseudoalteromonas.</title>
        <authorList>
            <person name="Paulsen S."/>
            <person name="Gram L."/>
            <person name="Machado H."/>
        </authorList>
    </citation>
    <scope>NUCLEOTIDE SEQUENCE [LARGE SCALE GENOMIC DNA]</scope>
    <source>
        <strain evidence="1 2">S3898</strain>
    </source>
</reference>
<gene>
    <name evidence="1" type="ORF">C1E23_04805</name>
</gene>
<sequence>MNAFTPLETQTASNLTFAPVKFANTYNQLIDENEPALQLMHNLVLNPIQHIEIDTRLDEVELILNKTHHKMSFVIDAKDKIVGLISNARLGSRHILATADRLNCHRKELTIGDVMLPINTLQQTNLKQVEQSTVGSITKTMEQTASEFLLVTDDTQTNFIGYFGLIDLAKVVGLNLYTVKRANKFSDIVDTLLHHTEI</sequence>
<evidence type="ECO:0000313" key="2">
    <source>
        <dbReference type="Proteomes" id="UP000291338"/>
    </source>
</evidence>
<dbReference type="AlphaFoldDB" id="A0A4Q7IRX4"/>
<proteinExistence type="predicted"/>
<dbReference type="EMBL" id="PPSX01000017">
    <property type="protein sequence ID" value="RZQ54296.1"/>
    <property type="molecule type" value="Genomic_DNA"/>
</dbReference>
<protein>
    <recommendedName>
        <fullName evidence="3">CBS domain-containing protein</fullName>
    </recommendedName>
</protein>
<dbReference type="Proteomes" id="UP000291338">
    <property type="component" value="Unassembled WGS sequence"/>
</dbReference>
<dbReference type="RefSeq" id="WP_130254488.1">
    <property type="nucleotide sequence ID" value="NZ_PPSX01000017.1"/>
</dbReference>
<dbReference type="InterPro" id="IPR046342">
    <property type="entry name" value="CBS_dom_sf"/>
</dbReference>